<feature type="domain" description="Alcohol dehydrogenase-like C-terminal" evidence="3">
    <location>
        <begin position="18"/>
        <end position="124"/>
    </location>
</feature>
<evidence type="ECO:0000259" key="3">
    <source>
        <dbReference type="Pfam" id="PF00107"/>
    </source>
</evidence>
<dbReference type="PANTHER" id="PTHR48106">
    <property type="entry name" value="QUINONE OXIDOREDUCTASE PIG3-RELATED"/>
    <property type="match status" value="1"/>
</dbReference>
<protein>
    <submittedName>
        <fullName evidence="4">Zinc-binding dehydrogenase</fullName>
    </submittedName>
</protein>
<dbReference type="Pfam" id="PF00107">
    <property type="entry name" value="ADH_zinc_N"/>
    <property type="match status" value="1"/>
</dbReference>
<dbReference type="InterPro" id="IPR036291">
    <property type="entry name" value="NAD(P)-bd_dom_sf"/>
</dbReference>
<dbReference type="EMBL" id="JAUZMY010000029">
    <property type="protein sequence ID" value="MEE2040472.1"/>
    <property type="molecule type" value="Genomic_DNA"/>
</dbReference>
<keyword evidence="1" id="KW-0521">NADP</keyword>
<name>A0ABU7KE37_9ACTN</name>
<accession>A0ABU7KE37</accession>
<dbReference type="Gene3D" id="3.40.50.720">
    <property type="entry name" value="NAD(P)-binding Rossmann-like Domain"/>
    <property type="match status" value="1"/>
</dbReference>
<dbReference type="Proteomes" id="UP001356095">
    <property type="component" value="Unassembled WGS sequence"/>
</dbReference>
<evidence type="ECO:0000256" key="1">
    <source>
        <dbReference type="ARBA" id="ARBA00022857"/>
    </source>
</evidence>
<keyword evidence="2" id="KW-0560">Oxidoreductase</keyword>
<evidence type="ECO:0000313" key="4">
    <source>
        <dbReference type="EMBL" id="MEE2040472.1"/>
    </source>
</evidence>
<evidence type="ECO:0000313" key="5">
    <source>
        <dbReference type="Proteomes" id="UP001356095"/>
    </source>
</evidence>
<dbReference type="InterPro" id="IPR013149">
    <property type="entry name" value="ADH-like_C"/>
</dbReference>
<dbReference type="SUPFAM" id="SSF51735">
    <property type="entry name" value="NAD(P)-binding Rossmann-fold domains"/>
    <property type="match status" value="1"/>
</dbReference>
<sequence>MCRGRGQPTVAAFRRTWFALQLALADGARVVGAARGPEKLAFARASGAEVTVDYSAPGWVERVREATGGRGSTWSWTAVAGDLGEAAFGALADGGRFRGHGSAGGRFSEVDPHEAGRRGIEVLGLVDLEDGCHGEPNGAVHRILEPARTGRVVPHVGLTVPLERAEEAHRALEERRALGKVLLVP</sequence>
<evidence type="ECO:0000256" key="2">
    <source>
        <dbReference type="ARBA" id="ARBA00023002"/>
    </source>
</evidence>
<organism evidence="4 5">
    <name type="scientific">Nocardiopsis codii</name>
    <dbReference type="NCBI Taxonomy" id="3065942"/>
    <lineage>
        <taxon>Bacteria</taxon>
        <taxon>Bacillati</taxon>
        <taxon>Actinomycetota</taxon>
        <taxon>Actinomycetes</taxon>
        <taxon>Streptosporangiales</taxon>
        <taxon>Nocardiopsidaceae</taxon>
        <taxon>Nocardiopsis</taxon>
    </lineage>
</organism>
<proteinExistence type="predicted"/>
<keyword evidence="5" id="KW-1185">Reference proteome</keyword>
<dbReference type="Gene3D" id="3.90.180.10">
    <property type="entry name" value="Medium-chain alcohol dehydrogenases, catalytic domain"/>
    <property type="match status" value="1"/>
</dbReference>
<dbReference type="RefSeq" id="WP_330094231.1">
    <property type="nucleotide sequence ID" value="NZ_JAUZMY010000029.1"/>
</dbReference>
<dbReference type="PANTHER" id="PTHR48106:SF13">
    <property type="entry name" value="QUINONE OXIDOREDUCTASE-RELATED"/>
    <property type="match status" value="1"/>
</dbReference>
<comment type="caution">
    <text evidence="4">The sequence shown here is derived from an EMBL/GenBank/DDBJ whole genome shotgun (WGS) entry which is preliminary data.</text>
</comment>
<reference evidence="4 5" key="1">
    <citation type="submission" date="2023-08" db="EMBL/GenBank/DDBJ databases">
        <authorList>
            <person name="Girao M."/>
            <person name="Carvalho M.F."/>
        </authorList>
    </citation>
    <scope>NUCLEOTIDE SEQUENCE [LARGE SCALE GENOMIC DNA]</scope>
    <source>
        <strain evidence="4 5">CT-R113</strain>
    </source>
</reference>
<gene>
    <name evidence="4" type="ORF">Q8791_24940</name>
</gene>